<dbReference type="InterPro" id="IPR036291">
    <property type="entry name" value="NAD(P)-bd_dom_sf"/>
</dbReference>
<dbReference type="InterPro" id="IPR032821">
    <property type="entry name" value="PKS_assoc"/>
</dbReference>
<dbReference type="GO" id="GO:0016491">
    <property type="term" value="F:oxidoreductase activity"/>
    <property type="evidence" value="ECO:0007669"/>
    <property type="project" value="UniProtKB-KW"/>
</dbReference>
<dbReference type="InterPro" id="IPR050091">
    <property type="entry name" value="PKS_NRPS_Biosynth_Enz"/>
</dbReference>
<dbReference type="GO" id="GO:0004312">
    <property type="term" value="F:fatty acid synthase activity"/>
    <property type="evidence" value="ECO:0007669"/>
    <property type="project" value="TreeGrafter"/>
</dbReference>
<evidence type="ECO:0000256" key="4">
    <source>
        <dbReference type="ARBA" id="ARBA00022857"/>
    </source>
</evidence>
<feature type="active site" description="Proton acceptor; for dehydratase activity" evidence="7">
    <location>
        <position position="973"/>
    </location>
</feature>
<dbReference type="PROSITE" id="PS50075">
    <property type="entry name" value="CARRIER"/>
    <property type="match status" value="1"/>
</dbReference>
<feature type="domain" description="PKS/mFAS DH" evidence="10">
    <location>
        <begin position="941"/>
        <end position="1243"/>
    </location>
</feature>
<evidence type="ECO:0000313" key="12">
    <source>
        <dbReference type="Proteomes" id="UP000578531"/>
    </source>
</evidence>
<keyword evidence="12" id="KW-1185">Reference proteome</keyword>
<gene>
    <name evidence="11" type="ORF">HO173_001279</name>
</gene>
<dbReference type="Pfam" id="PF14765">
    <property type="entry name" value="PS-DH"/>
    <property type="match status" value="1"/>
</dbReference>
<dbReference type="SMART" id="SM00827">
    <property type="entry name" value="PKS_AT"/>
    <property type="match status" value="1"/>
</dbReference>
<dbReference type="SUPFAM" id="SSF53901">
    <property type="entry name" value="Thiolase-like"/>
    <property type="match status" value="1"/>
</dbReference>
<name>A0A8H6L9K7_9LECA</name>
<dbReference type="Pfam" id="PF08659">
    <property type="entry name" value="KR"/>
    <property type="match status" value="1"/>
</dbReference>
<dbReference type="GeneID" id="59282954"/>
<dbReference type="InterPro" id="IPR001227">
    <property type="entry name" value="Ac_transferase_dom_sf"/>
</dbReference>
<dbReference type="GO" id="GO:0004315">
    <property type="term" value="F:3-oxoacyl-[acyl-carrier-protein] synthase activity"/>
    <property type="evidence" value="ECO:0007669"/>
    <property type="project" value="InterPro"/>
</dbReference>
<feature type="domain" description="Carrier" evidence="8">
    <location>
        <begin position="2261"/>
        <end position="2340"/>
    </location>
</feature>
<keyword evidence="5" id="KW-0560">Oxidoreductase</keyword>
<comment type="caution">
    <text evidence="11">The sequence shown here is derived from an EMBL/GenBank/DDBJ whole genome shotgun (WGS) entry which is preliminary data.</text>
</comment>
<dbReference type="InterPro" id="IPR020807">
    <property type="entry name" value="PKS_DH"/>
</dbReference>
<dbReference type="InterPro" id="IPR049900">
    <property type="entry name" value="PKS_mFAS_DH"/>
</dbReference>
<dbReference type="PROSITE" id="PS00606">
    <property type="entry name" value="KS3_1"/>
    <property type="match status" value="1"/>
</dbReference>
<dbReference type="Proteomes" id="UP000578531">
    <property type="component" value="Unassembled WGS sequence"/>
</dbReference>
<dbReference type="InterPro" id="IPR013968">
    <property type="entry name" value="PKS_KR"/>
</dbReference>
<dbReference type="Gene3D" id="3.30.70.3290">
    <property type="match status" value="1"/>
</dbReference>
<dbReference type="InterPro" id="IPR020841">
    <property type="entry name" value="PKS_Beta-ketoAc_synthase_dom"/>
</dbReference>
<evidence type="ECO:0000313" key="11">
    <source>
        <dbReference type="EMBL" id="KAF6240608.1"/>
    </source>
</evidence>
<sequence length="2345" mass="254702">MPYIKETSGEDCSLEPIAICGMACRLPGAVDSASSLWQLLKDKGSGQTPKVPENRFNIDSHFHQNLERPGSFNVLGGYFLDGAPEDFDPTFFNMTPVEAMWLDPQQRKILEVSYECLESAGLSLDAVAGSNTAVFIGSFTSDYQQMSVRDTDFRHNYAATGVDPGIISNRIGNTFNLNGPSFTINTACSSSIYAIHNACHALRARDCEAAIAGGVNLILTVDQHMNTAKLGILSPTSTCHTFDASADGYGRAEGAGALYLKRLSDAIRDKDPIRSVIRSSAVNTNGKVEGMGITHPSVKGQERVVRAAYKRANLDPDKTAYVECHGTGTPVGDPIEVNAVSNAMNDTRSPDKPLLVGAIKANIGHSEAASGIFAVMKAAMMTEAATIPGVAGFKTINPAIDEKGWNVKVNSDTVPWPNDSPLRRASVSSFGYGGTNGHVILEAVDSLYPWYEHGKAKAEARYSYHTTRPFLMEVSAHDKATLKRNIDAYGNVADRFHLADLAYTLNSRRTKFSQRAFTVAREGSEADDFAMSSFEFGSAGSTVPRIGYLFTGQGAQWAGMAVEAMRVFPTFLDTIRELDNVLQKLDPPPSWSIEGVLLTPAESSRIAEAEIAQPVCTATQIAIVDLLQQWDIAPSVNVGHSSGEIGAAYAAGLHSAPEAIIAAFYRGLAVKNVAPTGTMLAAGVGVKEVAHFIADLSEDVIVACENSPSSVTLSGNSTGIQEAKKRLDSAKIFARELKTGKAYHSPQMSAVAPVYNDLLSKAYRKLDQESLEWRRPRATMISSVTGKEYEEDHVPIQYWSDNLRSRVRFDSAITTMGQFAGLEDVGCIIEIGPHSALAGPFKQICLANNFDQYKYIPTFIRKSDDSIQLLKTAGELFLQGVPLDIEEVNRVENASDTIDSRKHGGPRLLVDLPPYQWNYEKRFWAEPRFSHEQRHPKHPRHDLLGSRMLGLSDHSLVWRNVLRHRDIPWLKDHRLGNAAVFPAAAHMSLAIEALRQVCQTEGAEIQGVTLRDVDIKTALVIPEKDNGIEIQLRFQELAMAEKTTMWYSFAVESITDERWTTHCEGRIAAKHNLPSSPRKLESPVDVSKLTQRVPGKRWYEAFNRVGFEYGPAFQPLTQIRTNGKDHEAAANVDVATESGMMDGESRYILHPSTIDACLQLIIVSINAGLHKEMACGVVPLQMEEVNLWFPNEEAGSRGHAVAWTDELNGRYFNTHTKLATESGELVLDVKSMRCVSYEAAVPQNATQARSREPYMEVSWKPDVTTLTSPQAVQVYPHVQSEVDAVGKIVELINHKGAIDSVILLGESLIEFVDALKQYLPPTTTFTIGSRSAKALDHFQSSIQDERTSTLLLSEELSEWSETIGERHGLLILGDCMLQTKIQMDLLNTVKPFVGENGSLISIVKDSSDNNFAKALSLCGYSDLGSQFHLSDTSVIHSQLSASINNVPNTDEKIMIATMDPQRPSVQDIAKQLRARGCNVHTEHISKVEVSEATKIVIDDTEGTMLSKLRADVFEALQKILCSSLPVVWLTSGVNQGEVIFGGMSQGFLRAIRSEQAAAQITLLDVDVDENLGCIGETLHQKLGNVATKNSGKDTDFWLHQGVLYVSRVVPNATLNDQLSATTDATEHSVLPAETALCGRVVNGELNLCPRAPETQELSDLEAEIQVEASEFQADDVQSDNEPPRIVLGKIVRVGSSMDAAAIGQTTALYTKEGYSTMVRATEHMCVGVAGFDVARLAATLPNLCKAVNCLKAGNVEPGEHALVLPAPLPIVGAIAGLSRAFNFNITLVVETEEEKEECLLKYQVPSGSILLAEETETIRKLVSGTSTNVPSIVIASDFSHLSREIWRFMPAMGRFVLSDGSVDARPDVLPFTKGASFIPTGIGALYRQSQASAVLKSTLDILRLHRQLLVQEPAVHDISALKEMKSFSDSSAKLNNGVVAYNYGESSVKIQPAGKELRFSPNAAYLLVGCLGGLGRSLTTWMMEKGCRNFAFISRSGADKPEAAKVVESITEAGASAQVFRADATIDTDVAKVVSAVNAARPIRGVVHAAMVLQDGMFENMTCEKFAAAVNPKMMGAWNLHKALGDTPLDFFVMTSSISAVLGNPGQTNYSAGNSFLDALAWHRNQHRLVASSLALPMVLDVGVVAENENIETSLSRKGMYGIDEGEMLRGFETAMMQAKPGANEPARIGSAQIILGLEPVYLAEALASEDVVDAYWYNDARLNGIRANVEDILSSSTSSRGSGGDFVGSLKATMAEGPDAVTEAIALHIMKRCSSILMTAVEGFDFDGKSIAAYGLDSMIGAELRNWLFKEFGLDIGFQTLLAPTLTFKALSATVGETLGVLKI</sequence>
<evidence type="ECO:0000259" key="9">
    <source>
        <dbReference type="PROSITE" id="PS52004"/>
    </source>
</evidence>
<dbReference type="GO" id="GO:0044550">
    <property type="term" value="P:secondary metabolite biosynthetic process"/>
    <property type="evidence" value="ECO:0007669"/>
    <property type="project" value="TreeGrafter"/>
</dbReference>
<keyword evidence="6" id="KW-0511">Multifunctional enzyme</keyword>
<dbReference type="Pfam" id="PF16197">
    <property type="entry name" value="KAsynt_C_assoc"/>
    <property type="match status" value="1"/>
</dbReference>
<dbReference type="Gene3D" id="3.40.366.10">
    <property type="entry name" value="Malonyl-Coenzyme A Acyl Carrier Protein, domain 2"/>
    <property type="match status" value="1"/>
</dbReference>
<dbReference type="InterPro" id="IPR016035">
    <property type="entry name" value="Acyl_Trfase/lysoPLipase"/>
</dbReference>
<reference evidence="11 12" key="1">
    <citation type="journal article" date="2020" name="Genomics">
        <title>Complete, high-quality genomes from long-read metagenomic sequencing of two wolf lichen thalli reveals enigmatic genome architecture.</title>
        <authorList>
            <person name="McKenzie S.K."/>
            <person name="Walston R.F."/>
            <person name="Allen J.L."/>
        </authorList>
    </citation>
    <scope>NUCLEOTIDE SEQUENCE [LARGE SCALE GENOMIC DNA]</scope>
    <source>
        <strain evidence="11">WasteWater2</strain>
    </source>
</reference>
<dbReference type="SUPFAM" id="SSF47336">
    <property type="entry name" value="ACP-like"/>
    <property type="match status" value="1"/>
</dbReference>
<dbReference type="Pfam" id="PF00698">
    <property type="entry name" value="Acyl_transf_1"/>
    <property type="match status" value="1"/>
</dbReference>
<dbReference type="InterPro" id="IPR014031">
    <property type="entry name" value="Ketoacyl_synth_C"/>
</dbReference>
<dbReference type="SMART" id="SM00822">
    <property type="entry name" value="PKS_KR"/>
    <property type="match status" value="1"/>
</dbReference>
<evidence type="ECO:0008006" key="13">
    <source>
        <dbReference type="Google" id="ProtNLM"/>
    </source>
</evidence>
<keyword evidence="3" id="KW-0808">Transferase</keyword>
<dbReference type="InterPro" id="IPR049552">
    <property type="entry name" value="PKS_DH_N"/>
</dbReference>
<dbReference type="InterPro" id="IPR042104">
    <property type="entry name" value="PKS_dehydratase_sf"/>
</dbReference>
<dbReference type="PROSITE" id="PS52019">
    <property type="entry name" value="PKS_MFAS_DH"/>
    <property type="match status" value="1"/>
</dbReference>
<keyword evidence="4" id="KW-0521">NADP</keyword>
<keyword evidence="2" id="KW-0597">Phosphoprotein</keyword>
<dbReference type="InterPro" id="IPR014030">
    <property type="entry name" value="Ketoacyl_synth_N"/>
</dbReference>
<dbReference type="InterPro" id="IPR018201">
    <property type="entry name" value="Ketoacyl_synth_AS"/>
</dbReference>
<dbReference type="Pfam" id="PF02801">
    <property type="entry name" value="Ketoacyl-synt_C"/>
    <property type="match status" value="1"/>
</dbReference>
<dbReference type="Gene3D" id="3.40.47.10">
    <property type="match status" value="1"/>
</dbReference>
<accession>A0A8H6L9K7</accession>
<dbReference type="InterPro" id="IPR057326">
    <property type="entry name" value="KR_dom"/>
</dbReference>
<dbReference type="GO" id="GO:0006633">
    <property type="term" value="P:fatty acid biosynthetic process"/>
    <property type="evidence" value="ECO:0007669"/>
    <property type="project" value="InterPro"/>
</dbReference>
<proteinExistence type="predicted"/>
<dbReference type="Pfam" id="PF21089">
    <property type="entry name" value="PKS_DH_N"/>
    <property type="match status" value="1"/>
</dbReference>
<protein>
    <recommendedName>
        <fullName evidence="13">Polyketide synthase</fullName>
    </recommendedName>
</protein>
<dbReference type="InterPro" id="IPR016039">
    <property type="entry name" value="Thiolase-like"/>
</dbReference>
<dbReference type="PANTHER" id="PTHR43775:SF50">
    <property type="entry name" value="HIGHLY REDUCING POLYKETIDE SYNTHASE SRDA"/>
    <property type="match status" value="1"/>
</dbReference>
<evidence type="ECO:0000256" key="1">
    <source>
        <dbReference type="ARBA" id="ARBA00022450"/>
    </source>
</evidence>
<evidence type="ECO:0000256" key="5">
    <source>
        <dbReference type="ARBA" id="ARBA00023002"/>
    </source>
</evidence>
<dbReference type="OrthoDB" id="329835at2759"/>
<dbReference type="Gene3D" id="3.90.180.10">
    <property type="entry name" value="Medium-chain alcohol dehydrogenases, catalytic domain"/>
    <property type="match status" value="1"/>
</dbReference>
<dbReference type="SUPFAM" id="SSF55048">
    <property type="entry name" value="Probable ACP-binding domain of malonyl-CoA ACP transacylase"/>
    <property type="match status" value="1"/>
</dbReference>
<dbReference type="Pfam" id="PF00109">
    <property type="entry name" value="ketoacyl-synt"/>
    <property type="match status" value="1"/>
</dbReference>
<dbReference type="InterPro" id="IPR016036">
    <property type="entry name" value="Malonyl_transacylase_ACP-bd"/>
</dbReference>
<dbReference type="InterPro" id="IPR014043">
    <property type="entry name" value="Acyl_transferase_dom"/>
</dbReference>
<evidence type="ECO:0000259" key="10">
    <source>
        <dbReference type="PROSITE" id="PS52019"/>
    </source>
</evidence>
<dbReference type="SUPFAM" id="SSF52151">
    <property type="entry name" value="FabD/lysophospholipase-like"/>
    <property type="match status" value="1"/>
</dbReference>
<keyword evidence="1" id="KW-0596">Phosphopantetheine</keyword>
<dbReference type="SUPFAM" id="SSF51735">
    <property type="entry name" value="NAD(P)-binding Rossmann-fold domains"/>
    <property type="match status" value="1"/>
</dbReference>
<dbReference type="PROSITE" id="PS52004">
    <property type="entry name" value="KS3_2"/>
    <property type="match status" value="1"/>
</dbReference>
<dbReference type="Gene3D" id="3.10.129.110">
    <property type="entry name" value="Polyketide synthase dehydratase"/>
    <property type="match status" value="1"/>
</dbReference>
<evidence type="ECO:0000259" key="8">
    <source>
        <dbReference type="PROSITE" id="PS50075"/>
    </source>
</evidence>
<evidence type="ECO:0000256" key="6">
    <source>
        <dbReference type="ARBA" id="ARBA00023268"/>
    </source>
</evidence>
<feature type="region of interest" description="C-terminal hotdog fold" evidence="7">
    <location>
        <begin position="1090"/>
        <end position="1243"/>
    </location>
</feature>
<feature type="domain" description="Ketosynthase family 3 (KS3)" evidence="9">
    <location>
        <begin position="14"/>
        <end position="443"/>
    </location>
</feature>
<dbReference type="InterPro" id="IPR049551">
    <property type="entry name" value="PKS_DH_C"/>
</dbReference>
<evidence type="ECO:0000256" key="3">
    <source>
        <dbReference type="ARBA" id="ARBA00022679"/>
    </source>
</evidence>
<dbReference type="CDD" id="cd00833">
    <property type="entry name" value="PKS"/>
    <property type="match status" value="1"/>
</dbReference>
<feature type="active site" description="Proton donor; for dehydratase activity" evidence="7">
    <location>
        <position position="1155"/>
    </location>
</feature>
<organism evidence="11 12">
    <name type="scientific">Letharia columbiana</name>
    <dbReference type="NCBI Taxonomy" id="112416"/>
    <lineage>
        <taxon>Eukaryota</taxon>
        <taxon>Fungi</taxon>
        <taxon>Dikarya</taxon>
        <taxon>Ascomycota</taxon>
        <taxon>Pezizomycotina</taxon>
        <taxon>Lecanoromycetes</taxon>
        <taxon>OSLEUM clade</taxon>
        <taxon>Lecanoromycetidae</taxon>
        <taxon>Lecanorales</taxon>
        <taxon>Lecanorineae</taxon>
        <taxon>Parmeliaceae</taxon>
        <taxon>Letharia</taxon>
    </lineage>
</organism>
<dbReference type="InterPro" id="IPR009081">
    <property type="entry name" value="PP-bd_ACP"/>
</dbReference>
<dbReference type="RefSeq" id="XP_037169867.1">
    <property type="nucleotide sequence ID" value="XM_037303220.1"/>
</dbReference>
<evidence type="ECO:0000256" key="2">
    <source>
        <dbReference type="ARBA" id="ARBA00022553"/>
    </source>
</evidence>
<feature type="region of interest" description="N-terminal hotdog fold" evidence="7">
    <location>
        <begin position="941"/>
        <end position="1074"/>
    </location>
</feature>
<dbReference type="InterPro" id="IPR036736">
    <property type="entry name" value="ACP-like_sf"/>
</dbReference>
<dbReference type="SMART" id="SM00826">
    <property type="entry name" value="PKS_DH"/>
    <property type="match status" value="1"/>
</dbReference>
<dbReference type="EMBL" id="JACCJC010000003">
    <property type="protein sequence ID" value="KAF6240608.1"/>
    <property type="molecule type" value="Genomic_DNA"/>
</dbReference>
<evidence type="ECO:0000256" key="7">
    <source>
        <dbReference type="PROSITE-ProRule" id="PRU01363"/>
    </source>
</evidence>
<dbReference type="Gene3D" id="3.40.50.720">
    <property type="entry name" value="NAD(P)-binding Rossmann-like Domain"/>
    <property type="match status" value="1"/>
</dbReference>
<dbReference type="PANTHER" id="PTHR43775">
    <property type="entry name" value="FATTY ACID SYNTHASE"/>
    <property type="match status" value="1"/>
</dbReference>
<dbReference type="SMART" id="SM00825">
    <property type="entry name" value="PKS_KS"/>
    <property type="match status" value="1"/>
</dbReference>